<name>B1ZYJ6_OPITP</name>
<dbReference type="Proteomes" id="UP000007013">
    <property type="component" value="Chromosome"/>
</dbReference>
<gene>
    <name evidence="2" type="ordered locus">Oter_1949</name>
</gene>
<evidence type="ECO:0000313" key="2">
    <source>
        <dbReference type="EMBL" id="ACB75232.1"/>
    </source>
</evidence>
<dbReference type="EMBL" id="CP001032">
    <property type="protein sequence ID" value="ACB75232.1"/>
    <property type="molecule type" value="Genomic_DNA"/>
</dbReference>
<reference evidence="2 3" key="1">
    <citation type="journal article" date="2011" name="J. Bacteriol.">
        <title>Genome sequence of the verrucomicrobium Opitutus terrae PB90-1, an abundant inhabitant of rice paddy soil ecosystems.</title>
        <authorList>
            <person name="van Passel M.W."/>
            <person name="Kant R."/>
            <person name="Palva A."/>
            <person name="Copeland A."/>
            <person name="Lucas S."/>
            <person name="Lapidus A."/>
            <person name="Glavina del Rio T."/>
            <person name="Pitluck S."/>
            <person name="Goltsman E."/>
            <person name="Clum A."/>
            <person name="Sun H."/>
            <person name="Schmutz J."/>
            <person name="Larimer F.W."/>
            <person name="Land M.L."/>
            <person name="Hauser L."/>
            <person name="Kyrpides N."/>
            <person name="Mikhailova N."/>
            <person name="Richardson P.P."/>
            <person name="Janssen P.H."/>
            <person name="de Vos W.M."/>
            <person name="Smidt H."/>
        </authorList>
    </citation>
    <scope>NUCLEOTIDE SEQUENCE [LARGE SCALE GENOMIC DNA]</scope>
    <source>
        <strain evidence="3">DSM 11246 / JCM 15787 / PB90-1</strain>
    </source>
</reference>
<keyword evidence="3" id="KW-1185">Reference proteome</keyword>
<dbReference type="STRING" id="452637.Oter_1949"/>
<dbReference type="AlphaFoldDB" id="B1ZYJ6"/>
<evidence type="ECO:0000313" key="3">
    <source>
        <dbReference type="Proteomes" id="UP000007013"/>
    </source>
</evidence>
<accession>B1ZYJ6</accession>
<feature type="region of interest" description="Disordered" evidence="1">
    <location>
        <begin position="55"/>
        <end position="74"/>
    </location>
</feature>
<proteinExistence type="predicted"/>
<dbReference type="KEGG" id="ote:Oter_1949"/>
<sequence>MATPFLLRYAKDCQSPGRVPKMSASYFDSDVDMLRASDLPGNPLLIEVPHLVEPKTKKADIEKGEDQKDRRMWR</sequence>
<evidence type="ECO:0000256" key="1">
    <source>
        <dbReference type="SAM" id="MobiDB-lite"/>
    </source>
</evidence>
<dbReference type="HOGENOM" id="CLU_2684269_0_0_0"/>
<protein>
    <submittedName>
        <fullName evidence="2">Uncharacterized protein</fullName>
    </submittedName>
</protein>
<dbReference type="RefSeq" id="WP_012374769.1">
    <property type="nucleotide sequence ID" value="NC_010571.1"/>
</dbReference>
<organism evidence="2 3">
    <name type="scientific">Opitutus terrae (strain DSM 11246 / JCM 15787 / PB90-1)</name>
    <dbReference type="NCBI Taxonomy" id="452637"/>
    <lineage>
        <taxon>Bacteria</taxon>
        <taxon>Pseudomonadati</taxon>
        <taxon>Verrucomicrobiota</taxon>
        <taxon>Opitutia</taxon>
        <taxon>Opitutales</taxon>
        <taxon>Opitutaceae</taxon>
        <taxon>Opitutus</taxon>
    </lineage>
</organism>